<dbReference type="Pfam" id="PF00011">
    <property type="entry name" value="HSP20"/>
    <property type="match status" value="1"/>
</dbReference>
<name>A0A915Q0Y2_9BILA</name>
<feature type="compositionally biased region" description="Polar residues" evidence="3">
    <location>
        <begin position="93"/>
        <end position="107"/>
    </location>
</feature>
<dbReference type="GO" id="GO:0005737">
    <property type="term" value="C:cytoplasm"/>
    <property type="evidence" value="ECO:0007669"/>
    <property type="project" value="TreeGrafter"/>
</dbReference>
<comment type="similarity">
    <text evidence="1 2">Belongs to the small heat shock protein (HSP20) family.</text>
</comment>
<evidence type="ECO:0000313" key="5">
    <source>
        <dbReference type="Proteomes" id="UP000887581"/>
    </source>
</evidence>
<dbReference type="WBParaSite" id="sdigi.contig701.g9537.t1">
    <property type="protein sequence ID" value="sdigi.contig701.g9537.t1"/>
    <property type="gene ID" value="sdigi.contig701.g9537"/>
</dbReference>
<keyword evidence="5" id="KW-1185">Reference proteome</keyword>
<dbReference type="InterPro" id="IPR002068">
    <property type="entry name" value="A-crystallin/Hsp20_dom"/>
</dbReference>
<feature type="compositionally biased region" description="Polar residues" evidence="3">
    <location>
        <begin position="1"/>
        <end position="20"/>
    </location>
</feature>
<feature type="compositionally biased region" description="Pro residues" evidence="3">
    <location>
        <begin position="35"/>
        <end position="47"/>
    </location>
</feature>
<accession>A0A915Q0Y2</accession>
<reference evidence="6" key="1">
    <citation type="submission" date="2022-11" db="UniProtKB">
        <authorList>
            <consortium name="WormBaseParasite"/>
        </authorList>
    </citation>
    <scope>IDENTIFICATION</scope>
</reference>
<evidence type="ECO:0000259" key="4">
    <source>
        <dbReference type="PROSITE" id="PS01031"/>
    </source>
</evidence>
<dbReference type="Proteomes" id="UP000887581">
    <property type="component" value="Unplaced"/>
</dbReference>
<dbReference type="PANTHER" id="PTHR45640">
    <property type="entry name" value="HEAT SHOCK PROTEIN HSP-12.2-RELATED"/>
    <property type="match status" value="1"/>
</dbReference>
<protein>
    <submittedName>
        <fullName evidence="6">SHSP domain-containing protein</fullName>
    </submittedName>
</protein>
<dbReference type="GO" id="GO:0051082">
    <property type="term" value="F:unfolded protein binding"/>
    <property type="evidence" value="ECO:0007669"/>
    <property type="project" value="TreeGrafter"/>
</dbReference>
<dbReference type="PROSITE" id="PS01031">
    <property type="entry name" value="SHSP"/>
    <property type="match status" value="1"/>
</dbReference>
<dbReference type="GO" id="GO:0009408">
    <property type="term" value="P:response to heat"/>
    <property type="evidence" value="ECO:0007669"/>
    <property type="project" value="TreeGrafter"/>
</dbReference>
<dbReference type="GO" id="GO:0042026">
    <property type="term" value="P:protein refolding"/>
    <property type="evidence" value="ECO:0007669"/>
    <property type="project" value="TreeGrafter"/>
</dbReference>
<evidence type="ECO:0000313" key="6">
    <source>
        <dbReference type="WBParaSite" id="sdigi.contig701.g9537.t1"/>
    </source>
</evidence>
<dbReference type="CDD" id="cd06526">
    <property type="entry name" value="metazoan_ACD"/>
    <property type="match status" value="1"/>
</dbReference>
<dbReference type="GO" id="GO:0036498">
    <property type="term" value="P:IRE1-mediated unfolded protein response"/>
    <property type="evidence" value="ECO:0007669"/>
    <property type="project" value="TreeGrafter"/>
</dbReference>
<dbReference type="InterPro" id="IPR008978">
    <property type="entry name" value="HSP20-like_chaperone"/>
</dbReference>
<organism evidence="5 6">
    <name type="scientific">Setaria digitata</name>
    <dbReference type="NCBI Taxonomy" id="48799"/>
    <lineage>
        <taxon>Eukaryota</taxon>
        <taxon>Metazoa</taxon>
        <taxon>Ecdysozoa</taxon>
        <taxon>Nematoda</taxon>
        <taxon>Chromadorea</taxon>
        <taxon>Rhabditida</taxon>
        <taxon>Spirurina</taxon>
        <taxon>Spiruromorpha</taxon>
        <taxon>Filarioidea</taxon>
        <taxon>Setariidae</taxon>
        <taxon>Setaria</taxon>
    </lineage>
</organism>
<sequence>MVWQTFNSPKNTNSDDNLTALSSLSSSSSSSTSSLPPPLPLSPPPLISTPISTANIPTSNHIPYPSTNNTSNERSPSPRPPPRFHRPKSSRSYPHNHNNDNNSSGYGSLNTDLPFSMTPAGRFFTQFFDEAMQYFNYPMHDITWSNELPTANGCRGNSTNEKIIDNDEKLCIEIDLSDFVAGELSVSYDDEGRELLVEGHQKERNGRLGSVERNFKRKFDIPIDANDGSLAAYLTPAGQLTIQAFKKGIKQPIRRIPIQEVTDVPNPFDENAANVPTSETTENRTPKSNVNPPVPPKPKKVLDPKSPTFQTMSKTDEKIPKISKQEEKAEKHLNFDEINGAATSDSTAKREYLNIFC</sequence>
<feature type="region of interest" description="Disordered" evidence="3">
    <location>
        <begin position="264"/>
        <end position="320"/>
    </location>
</feature>
<dbReference type="Gene3D" id="2.60.40.790">
    <property type="match status" value="1"/>
</dbReference>
<evidence type="ECO:0000256" key="3">
    <source>
        <dbReference type="SAM" id="MobiDB-lite"/>
    </source>
</evidence>
<evidence type="ECO:0000256" key="2">
    <source>
        <dbReference type="RuleBase" id="RU003616"/>
    </source>
</evidence>
<feature type="region of interest" description="Disordered" evidence="3">
    <location>
        <begin position="1"/>
        <end position="107"/>
    </location>
</feature>
<feature type="compositionally biased region" description="Low complexity" evidence="3">
    <location>
        <begin position="65"/>
        <end position="75"/>
    </location>
</feature>
<feature type="compositionally biased region" description="Low complexity" evidence="3">
    <location>
        <begin position="21"/>
        <end position="34"/>
    </location>
</feature>
<dbReference type="AlphaFoldDB" id="A0A915Q0Y2"/>
<dbReference type="SUPFAM" id="SSF49764">
    <property type="entry name" value="HSP20-like chaperones"/>
    <property type="match status" value="1"/>
</dbReference>
<proteinExistence type="inferred from homology"/>
<dbReference type="InterPro" id="IPR001436">
    <property type="entry name" value="Alpha-crystallin/sHSP_animal"/>
</dbReference>
<feature type="domain" description="SHSP" evidence="4">
    <location>
        <begin position="152"/>
        <end position="261"/>
    </location>
</feature>
<evidence type="ECO:0000256" key="1">
    <source>
        <dbReference type="PROSITE-ProRule" id="PRU00285"/>
    </source>
</evidence>
<dbReference type="GO" id="GO:0005634">
    <property type="term" value="C:nucleus"/>
    <property type="evidence" value="ECO:0007669"/>
    <property type="project" value="TreeGrafter"/>
</dbReference>
<dbReference type="PANTHER" id="PTHR45640:SF32">
    <property type="entry name" value="STRESS-INDUCED PROTEIN 1"/>
    <property type="match status" value="1"/>
</dbReference>